<comment type="subcellular location">
    <subcellularLocation>
        <location evidence="1">Cell membrane</location>
        <topology evidence="1">Multi-pass membrane protein</topology>
    </subcellularLocation>
</comment>
<feature type="transmembrane region" description="Helical" evidence="6">
    <location>
        <begin position="487"/>
        <end position="507"/>
    </location>
</feature>
<proteinExistence type="predicted"/>
<protein>
    <submittedName>
        <fullName evidence="8">FtsX-like permease family protein</fullName>
    </submittedName>
</protein>
<feature type="transmembrane region" description="Helical" evidence="6">
    <location>
        <begin position="458"/>
        <end position="475"/>
    </location>
</feature>
<reference evidence="9" key="1">
    <citation type="journal article" date="2019" name="Int. J. Syst. Evol. Microbiol.">
        <title>The Global Catalogue of Microorganisms (GCM) 10K type strain sequencing project: providing services to taxonomists for standard genome sequencing and annotation.</title>
        <authorList>
            <consortium name="The Broad Institute Genomics Platform"/>
            <consortium name="The Broad Institute Genome Sequencing Center for Infectious Disease"/>
            <person name="Wu L."/>
            <person name="Ma J."/>
        </authorList>
    </citation>
    <scope>NUCLEOTIDE SEQUENCE [LARGE SCALE GENOMIC DNA]</scope>
    <source>
        <strain evidence="9">JCM 5067</strain>
    </source>
</reference>
<evidence type="ECO:0000313" key="9">
    <source>
        <dbReference type="Proteomes" id="UP001500668"/>
    </source>
</evidence>
<dbReference type="RefSeq" id="WP_344076791.1">
    <property type="nucleotide sequence ID" value="NZ_BAAACA010000035.1"/>
</dbReference>
<comment type="caution">
    <text evidence="8">The sequence shown here is derived from an EMBL/GenBank/DDBJ whole genome shotgun (WGS) entry which is preliminary data.</text>
</comment>
<evidence type="ECO:0000256" key="1">
    <source>
        <dbReference type="ARBA" id="ARBA00004651"/>
    </source>
</evidence>
<evidence type="ECO:0000256" key="4">
    <source>
        <dbReference type="ARBA" id="ARBA00022989"/>
    </source>
</evidence>
<dbReference type="Proteomes" id="UP001500668">
    <property type="component" value="Unassembled WGS sequence"/>
</dbReference>
<dbReference type="Pfam" id="PF02687">
    <property type="entry name" value="FtsX"/>
    <property type="match status" value="1"/>
</dbReference>
<keyword evidence="4 6" id="KW-1133">Transmembrane helix</keyword>
<feature type="transmembrane region" description="Helical" evidence="6">
    <location>
        <begin position="768"/>
        <end position="789"/>
    </location>
</feature>
<feature type="transmembrane region" description="Helical" evidence="6">
    <location>
        <begin position="541"/>
        <end position="565"/>
    </location>
</feature>
<dbReference type="EMBL" id="BAAACA010000035">
    <property type="protein sequence ID" value="GAA0613867.1"/>
    <property type="molecule type" value="Genomic_DNA"/>
</dbReference>
<feature type="transmembrane region" description="Helical" evidence="6">
    <location>
        <begin position="815"/>
        <end position="836"/>
    </location>
</feature>
<evidence type="ECO:0000256" key="6">
    <source>
        <dbReference type="SAM" id="Phobius"/>
    </source>
</evidence>
<evidence type="ECO:0000256" key="2">
    <source>
        <dbReference type="ARBA" id="ARBA00022475"/>
    </source>
</evidence>
<evidence type="ECO:0000256" key="5">
    <source>
        <dbReference type="ARBA" id="ARBA00023136"/>
    </source>
</evidence>
<keyword evidence="5 6" id="KW-0472">Membrane</keyword>
<name>A0ABP3RNI9_9ACTN</name>
<feature type="domain" description="ABC3 transporter permease C-terminal" evidence="7">
    <location>
        <begin position="780"/>
        <end position="888"/>
    </location>
</feature>
<keyword evidence="9" id="KW-1185">Reference proteome</keyword>
<organism evidence="8 9">
    <name type="scientific">Streptomyces crystallinus</name>
    <dbReference type="NCBI Taxonomy" id="68191"/>
    <lineage>
        <taxon>Bacteria</taxon>
        <taxon>Bacillati</taxon>
        <taxon>Actinomycetota</taxon>
        <taxon>Actinomycetes</taxon>
        <taxon>Kitasatosporales</taxon>
        <taxon>Streptomycetaceae</taxon>
        <taxon>Streptomyces</taxon>
    </lineage>
</organism>
<dbReference type="InterPro" id="IPR003838">
    <property type="entry name" value="ABC3_permease_C"/>
</dbReference>
<accession>A0ABP3RNI9</accession>
<sequence length="910" mass="92864">MSAKAVAPWVRTRLRTAPGAAGALAVLVLLTAYLAGALPRGIDGYEDRGLRHAVASAAPENSVLRLAGPTPVNSDPKDPDPGAALRPRAMERAYREQLAAIPAPLRADTGQSAYGVRTAEKVVAGSPLDSWLPRPEGLPPRFLIDSRSSLTDHARLVSGRLPTMKADSTSHTAEAVVTATTARALRVSPGSVVHVPGAGGEPLAIRITGTVRPLLPEASYWATQPVLRDPQLVPVSPKPDDPHYWYAGLLLGADSAPALLEAGGRPELYADIAPATPAMNARQLDGLATSVASLEGGPALAELRRLVGPGTTVSTELDAVLAGYTSVRESITPVVAVATFGTATVAGVVLLMAGGLAAARRTSELTLLRARGGSLPGIGARLAAETAVVAVPAAALGLGLAVLTVRGGRLGPALLASAAVAAVSCLALPVRAMAAHRTVRTATDRDDLVRVRPSRRRTVAELTLLVLAAGAVYALRRRSTAAGSDSLVSSAPVLIGVIAALVLVRLYPLPLRWAARPAARLRGTVGFLSLARAGRAPGGGVLPLLALLTALTTAAFGGSVLAGVADARERAALYTTGADARIDSVMPLPAGLADRVARVGGVARVTAARIEYGVELPSGDKAAVIGADPAAYARLTADTGLGTIRADDLSARHGRALAAIASPKVAADLGRGAREIRVAGYRLTVQVVAVRERTPAVPRSDFLLVDAAGLGAREPTTLLVAGTDLDAKALRGTVTPARATAQAPTVQIRAETRRRLIDSPLQSGAEGVYGAAVAAGGGYAALALLLALLRGAPERSALLARLRTMGLTRRQGRRLLILEALPQAVLAALGGALTGWAATELLAPGVDLAGLALAASPSTATAASALRTDPMSLLVPAVCVVALAAGVAATQAWWTSRRGSVTELRAGDTR</sequence>
<feature type="transmembrane region" description="Helical" evidence="6">
    <location>
        <begin position="410"/>
        <end position="430"/>
    </location>
</feature>
<feature type="transmembrane region" description="Helical" evidence="6">
    <location>
        <begin position="380"/>
        <end position="404"/>
    </location>
</feature>
<evidence type="ECO:0000259" key="7">
    <source>
        <dbReference type="Pfam" id="PF02687"/>
    </source>
</evidence>
<evidence type="ECO:0000256" key="3">
    <source>
        <dbReference type="ARBA" id="ARBA00022692"/>
    </source>
</evidence>
<evidence type="ECO:0000313" key="8">
    <source>
        <dbReference type="EMBL" id="GAA0613867.1"/>
    </source>
</evidence>
<feature type="transmembrane region" description="Helical" evidence="6">
    <location>
        <begin position="334"/>
        <end position="359"/>
    </location>
</feature>
<keyword evidence="2" id="KW-1003">Cell membrane</keyword>
<feature type="transmembrane region" description="Helical" evidence="6">
    <location>
        <begin position="873"/>
        <end position="894"/>
    </location>
</feature>
<keyword evidence="3 6" id="KW-0812">Transmembrane</keyword>
<gene>
    <name evidence="8" type="ORF">GCM10010394_49770</name>
</gene>